<comment type="caution">
    <text evidence="1">The sequence shown here is derived from an EMBL/GenBank/DDBJ whole genome shotgun (WGS) entry which is preliminary data.</text>
</comment>
<dbReference type="Proteomes" id="UP000278632">
    <property type="component" value="Unassembled WGS sequence"/>
</dbReference>
<accession>A0A3N0AYP3</accession>
<keyword evidence="2" id="KW-1185">Reference proteome</keyword>
<gene>
    <name evidence="1" type="ORF">DMP08_10600</name>
</gene>
<organism evidence="1 2">
    <name type="scientific">Paraeggerthella hongkongensis</name>
    <dbReference type="NCBI Taxonomy" id="230658"/>
    <lineage>
        <taxon>Bacteria</taxon>
        <taxon>Bacillati</taxon>
        <taxon>Actinomycetota</taxon>
        <taxon>Coriobacteriia</taxon>
        <taxon>Eggerthellales</taxon>
        <taxon>Eggerthellaceae</taxon>
        <taxon>Paraeggerthella</taxon>
    </lineage>
</organism>
<name>A0A3N0AYP3_9ACTN</name>
<reference evidence="2" key="1">
    <citation type="submission" date="2018-05" db="EMBL/GenBank/DDBJ databases">
        <title>Genome Sequencing of selected type strains of the family Eggerthellaceae.</title>
        <authorList>
            <person name="Danylec N."/>
            <person name="Stoll D.A."/>
            <person name="Doetsch A."/>
            <person name="Huch M."/>
        </authorList>
    </citation>
    <scope>NUCLEOTIDE SEQUENCE [LARGE SCALE GENOMIC DNA]</scope>
    <source>
        <strain evidence="2">DSM 16106</strain>
    </source>
</reference>
<proteinExistence type="predicted"/>
<evidence type="ECO:0000313" key="2">
    <source>
        <dbReference type="Proteomes" id="UP000278632"/>
    </source>
</evidence>
<dbReference type="EMBL" id="QICD01000029">
    <property type="protein sequence ID" value="RNL39973.1"/>
    <property type="molecule type" value="Genomic_DNA"/>
</dbReference>
<dbReference type="AlphaFoldDB" id="A0A3N0AYP3"/>
<evidence type="ECO:0000313" key="1">
    <source>
        <dbReference type="EMBL" id="RNL39973.1"/>
    </source>
</evidence>
<protein>
    <submittedName>
        <fullName evidence="1">Uncharacterized protein</fullName>
    </submittedName>
</protein>
<sequence>MTMLLTHAGHSENAARSGFERGSKTFLTCAIVIQGVGPKLRAPGVVANLLNKRIFPEAHDTPAPLLRAFRPTALQRHFT</sequence>